<protein>
    <submittedName>
        <fullName evidence="1">Uncharacterized protein</fullName>
    </submittedName>
</protein>
<proteinExistence type="predicted"/>
<evidence type="ECO:0000313" key="1">
    <source>
        <dbReference type="EMBL" id="GBN44639.1"/>
    </source>
</evidence>
<comment type="caution">
    <text evidence="1">The sequence shown here is derived from an EMBL/GenBank/DDBJ whole genome shotgun (WGS) entry which is preliminary data.</text>
</comment>
<name>A0A4Y2P0V0_ARAVE</name>
<gene>
    <name evidence="1" type="ORF">AVEN_146231_1</name>
</gene>
<sequence length="185" mass="20694">MMARNFMTKGGVGVKIRAFRDRIHFDLLEYQENSDIDIDDSDANPYYLATDDGSDTDTIDKDYLLEVDTNNHLPSLILSSPPNPSILQNLQIMDCLIVPSVLKQVPAIVIHVIFMLSKILSRKVRETIKKTMIALYQRVNLKVLRVMSKIISLLAILAPQSEPSDCLSRGLDASLISASSCDFHS</sequence>
<dbReference type="EMBL" id="BGPR01010170">
    <property type="protein sequence ID" value="GBN44639.1"/>
    <property type="molecule type" value="Genomic_DNA"/>
</dbReference>
<reference evidence="1 2" key="1">
    <citation type="journal article" date="2019" name="Sci. Rep.">
        <title>Orb-weaving spider Araneus ventricosus genome elucidates the spidroin gene catalogue.</title>
        <authorList>
            <person name="Kono N."/>
            <person name="Nakamura H."/>
            <person name="Ohtoshi R."/>
            <person name="Moran D.A.P."/>
            <person name="Shinohara A."/>
            <person name="Yoshida Y."/>
            <person name="Fujiwara M."/>
            <person name="Mori M."/>
            <person name="Tomita M."/>
            <person name="Arakawa K."/>
        </authorList>
    </citation>
    <scope>NUCLEOTIDE SEQUENCE [LARGE SCALE GENOMIC DNA]</scope>
</reference>
<accession>A0A4Y2P0V0</accession>
<dbReference type="AlphaFoldDB" id="A0A4Y2P0V0"/>
<keyword evidence="2" id="KW-1185">Reference proteome</keyword>
<dbReference type="Proteomes" id="UP000499080">
    <property type="component" value="Unassembled WGS sequence"/>
</dbReference>
<organism evidence="1 2">
    <name type="scientific">Araneus ventricosus</name>
    <name type="common">Orbweaver spider</name>
    <name type="synonym">Epeira ventricosa</name>
    <dbReference type="NCBI Taxonomy" id="182803"/>
    <lineage>
        <taxon>Eukaryota</taxon>
        <taxon>Metazoa</taxon>
        <taxon>Ecdysozoa</taxon>
        <taxon>Arthropoda</taxon>
        <taxon>Chelicerata</taxon>
        <taxon>Arachnida</taxon>
        <taxon>Araneae</taxon>
        <taxon>Araneomorphae</taxon>
        <taxon>Entelegynae</taxon>
        <taxon>Araneoidea</taxon>
        <taxon>Araneidae</taxon>
        <taxon>Araneus</taxon>
    </lineage>
</organism>
<evidence type="ECO:0000313" key="2">
    <source>
        <dbReference type="Proteomes" id="UP000499080"/>
    </source>
</evidence>